<evidence type="ECO:0000256" key="5">
    <source>
        <dbReference type="ARBA" id="ARBA00022692"/>
    </source>
</evidence>
<dbReference type="SMART" id="SM00369">
    <property type="entry name" value="LRR_TYP"/>
    <property type="match status" value="6"/>
</dbReference>
<evidence type="ECO:0000256" key="9">
    <source>
        <dbReference type="ARBA" id="ARBA00023136"/>
    </source>
</evidence>
<evidence type="ECO:0000256" key="6">
    <source>
        <dbReference type="ARBA" id="ARBA00022729"/>
    </source>
</evidence>
<evidence type="ECO:0000313" key="15">
    <source>
        <dbReference type="Proteomes" id="UP000515121"/>
    </source>
</evidence>
<dbReference type="GO" id="GO:0005886">
    <property type="term" value="C:plasma membrane"/>
    <property type="evidence" value="ECO:0007669"/>
    <property type="project" value="UniProtKB-SubCell"/>
</dbReference>
<dbReference type="Pfam" id="PF00560">
    <property type="entry name" value="LRR_1"/>
    <property type="match status" value="7"/>
</dbReference>
<keyword evidence="7" id="KW-0677">Repeat</keyword>
<dbReference type="Pfam" id="PF23598">
    <property type="entry name" value="LRR_14"/>
    <property type="match status" value="1"/>
</dbReference>
<dbReference type="PRINTS" id="PR00019">
    <property type="entry name" value="LEURICHRPT"/>
</dbReference>
<dbReference type="Gene3D" id="3.80.10.10">
    <property type="entry name" value="Ribonuclease Inhibitor"/>
    <property type="match status" value="3"/>
</dbReference>
<keyword evidence="3" id="KW-1003">Cell membrane</keyword>
<dbReference type="FunFam" id="3.80.10.10:FF:000095">
    <property type="entry name" value="LRR receptor-like serine/threonine-protein kinase GSO1"/>
    <property type="match status" value="1"/>
</dbReference>
<feature type="domain" description="Leucine-rich repeat-containing N-terminal plant-type" evidence="13">
    <location>
        <begin position="61"/>
        <end position="110"/>
    </location>
</feature>
<dbReference type="OrthoDB" id="442066at2759"/>
<dbReference type="SUPFAM" id="SSF52058">
    <property type="entry name" value="L domain-like"/>
    <property type="match status" value="1"/>
</dbReference>
<dbReference type="SUPFAM" id="SSF52047">
    <property type="entry name" value="RNI-like"/>
    <property type="match status" value="1"/>
</dbReference>
<evidence type="ECO:0000256" key="2">
    <source>
        <dbReference type="ARBA" id="ARBA00009592"/>
    </source>
</evidence>
<dbReference type="InterPro" id="IPR055414">
    <property type="entry name" value="LRR_R13L4/SHOC2-like"/>
</dbReference>
<dbReference type="InterPro" id="IPR001611">
    <property type="entry name" value="Leu-rich_rpt"/>
</dbReference>
<dbReference type="Proteomes" id="UP000515121">
    <property type="component" value="Unplaced"/>
</dbReference>
<evidence type="ECO:0000256" key="7">
    <source>
        <dbReference type="ARBA" id="ARBA00022737"/>
    </source>
</evidence>
<evidence type="ECO:0000256" key="11">
    <source>
        <dbReference type="ARBA" id="ARBA00023180"/>
    </source>
</evidence>
<evidence type="ECO:0000256" key="10">
    <source>
        <dbReference type="ARBA" id="ARBA00023170"/>
    </source>
</evidence>
<keyword evidence="10" id="KW-0675">Receptor</keyword>
<dbReference type="InterPro" id="IPR032675">
    <property type="entry name" value="LRR_dom_sf"/>
</dbReference>
<evidence type="ECO:0000256" key="4">
    <source>
        <dbReference type="ARBA" id="ARBA00022614"/>
    </source>
</evidence>
<evidence type="ECO:0000259" key="14">
    <source>
        <dbReference type="Pfam" id="PF23598"/>
    </source>
</evidence>
<dbReference type="InterPro" id="IPR003591">
    <property type="entry name" value="Leu-rich_rpt_typical-subtyp"/>
</dbReference>
<evidence type="ECO:0000313" key="16">
    <source>
        <dbReference type="RefSeq" id="XP_022759854.1"/>
    </source>
</evidence>
<name>A0A6P6A4D5_DURZI</name>
<sequence>MIIFVYKSSGRLQPFNTKKIFVQLITMGPLLHYSLLKCLLYVILPHLLTQCVSSMQRPCLDSERSALLQLKESFILNRSASSYPLAYLKVGSWKLEGQGDCCSWDGVECDDNTGHVIGLDLSSSFLYASIDSNSSLFHLHHLRRLNLSGNDFNDSKIPSAIGNLSRLSHLDLSSSGFSGQIPSEVLELPKLVILDLSGNIGLELQNPSLKSLAEKLVNLEYLNLDEVNASSTIPQSLANLSYLIYLSLGDCELRGEFPIEIFQLPNLQYLEVSDNPYLTGHLPEFHKSSYIESLALANTGFSGELPKSIGNLKSLSHLSVQVCHFAGRIPSSLANLTELNFLSLRRNGFRPGTLSWLDKLTKLTVLDLAFTNSQGDILSSLKNLTQLTVLRIFQNQFSSQIPSWLGNLTQLTILDLGRNKFWGQIPQSIFSLVNLEALGLERNNLSGAMKLESFLNLKNLYGLQLSGNNFSLLTTTTVTNVTVPKFTILTLGSSNLLEFPDFLSGQDELEFLDLSGNKIDGFIPKWIWGFCAETLEVLDLGGNFLTGFHQPLVVPPWTNLRTLDLSSNKLGGSLPIPSASIYHYFVSDNLLTGEIPSMICNLTSITTFDLSNNKFSGTLPPCLGNLSSSLSILNLQNNNFHGLIPQSCKKGSKLRMIDISQNQLDGQIPRSLVNCNMLEFLNLGNNQIVDTFPSWLGRLPELRILILRHNGFHGAIGKPKTKEFPKLRIFDLSFNKFIGRLPSRHFQLWRAMKFVDVSKLRYLEANTSFEGTVNRWYGTFSYSMTMTNKGTQTKYEKILEFLVAIDLSSNRFEGCIPEDIQILKAIQFLNLSNNLLSGPIPSSLANLTGLESLDLSQNKLSGEIPQELAQLTFIAFFNVSNNHLIGPIPQGKQFATFENNSFEGNPGLCGNPLSKKCYAEGSSPPPPSLSKKDRGRESWLELVWKAVLLGYGSGLVNGLVLGYSFNPMKHKWFVKCFGVKQQNRRGRN</sequence>
<keyword evidence="6" id="KW-0732">Signal</keyword>
<evidence type="ECO:0000256" key="3">
    <source>
        <dbReference type="ARBA" id="ARBA00022475"/>
    </source>
</evidence>
<dbReference type="Pfam" id="PF13855">
    <property type="entry name" value="LRR_8"/>
    <property type="match status" value="1"/>
</dbReference>
<organism evidence="15 16">
    <name type="scientific">Durio zibethinus</name>
    <name type="common">Durian</name>
    <dbReference type="NCBI Taxonomy" id="66656"/>
    <lineage>
        <taxon>Eukaryota</taxon>
        <taxon>Viridiplantae</taxon>
        <taxon>Streptophyta</taxon>
        <taxon>Embryophyta</taxon>
        <taxon>Tracheophyta</taxon>
        <taxon>Spermatophyta</taxon>
        <taxon>Magnoliopsida</taxon>
        <taxon>eudicotyledons</taxon>
        <taxon>Gunneridae</taxon>
        <taxon>Pentapetalae</taxon>
        <taxon>rosids</taxon>
        <taxon>malvids</taxon>
        <taxon>Malvales</taxon>
        <taxon>Malvaceae</taxon>
        <taxon>Helicteroideae</taxon>
        <taxon>Durio</taxon>
    </lineage>
</organism>
<feature type="domain" description="Disease resistance R13L4/SHOC-2-like LRR" evidence="14">
    <location>
        <begin position="293"/>
        <end position="393"/>
    </location>
</feature>
<keyword evidence="8 12" id="KW-1133">Transmembrane helix</keyword>
<dbReference type="KEGG" id="dzi:111306209"/>
<accession>A0A6P6A4D5</accession>
<evidence type="ECO:0000256" key="1">
    <source>
        <dbReference type="ARBA" id="ARBA00004251"/>
    </source>
</evidence>
<dbReference type="AlphaFoldDB" id="A0A6P6A4D5"/>
<evidence type="ECO:0000259" key="13">
    <source>
        <dbReference type="Pfam" id="PF08263"/>
    </source>
</evidence>
<dbReference type="GeneID" id="111306209"/>
<keyword evidence="11" id="KW-0325">Glycoprotein</keyword>
<dbReference type="FunFam" id="3.80.10.10:FF:000041">
    <property type="entry name" value="LRR receptor-like serine/threonine-protein kinase ERECTA"/>
    <property type="match status" value="1"/>
</dbReference>
<keyword evidence="15" id="KW-1185">Reference proteome</keyword>
<dbReference type="Pfam" id="PF08263">
    <property type="entry name" value="LRRNT_2"/>
    <property type="match status" value="1"/>
</dbReference>
<protein>
    <submittedName>
        <fullName evidence="16">Receptor-like protein 12</fullName>
    </submittedName>
</protein>
<gene>
    <name evidence="16" type="primary">LOC111306209</name>
</gene>
<keyword evidence="9 12" id="KW-0472">Membrane</keyword>
<dbReference type="InterPro" id="IPR013210">
    <property type="entry name" value="LRR_N_plant-typ"/>
</dbReference>
<evidence type="ECO:0000256" key="12">
    <source>
        <dbReference type="SAM" id="Phobius"/>
    </source>
</evidence>
<keyword evidence="4" id="KW-0433">Leucine-rich repeat</keyword>
<keyword evidence="5 12" id="KW-0812">Transmembrane</keyword>
<dbReference type="InterPro" id="IPR046956">
    <property type="entry name" value="RLP23-like"/>
</dbReference>
<dbReference type="RefSeq" id="XP_022759854.1">
    <property type="nucleotide sequence ID" value="XM_022904119.1"/>
</dbReference>
<comment type="similarity">
    <text evidence="2">Belongs to the RLP family.</text>
</comment>
<feature type="transmembrane region" description="Helical" evidence="12">
    <location>
        <begin position="20"/>
        <end position="44"/>
    </location>
</feature>
<dbReference type="PANTHER" id="PTHR48061:SF12">
    <property type="entry name" value="DISEASE RESISTANCE LIKE PROTEIN"/>
    <property type="match status" value="1"/>
</dbReference>
<evidence type="ECO:0000256" key="8">
    <source>
        <dbReference type="ARBA" id="ARBA00022989"/>
    </source>
</evidence>
<reference evidence="16" key="1">
    <citation type="submission" date="2025-08" db="UniProtKB">
        <authorList>
            <consortium name="RefSeq"/>
        </authorList>
    </citation>
    <scope>IDENTIFICATION</scope>
    <source>
        <tissue evidence="16">Fruit stalk</tissue>
    </source>
</reference>
<proteinExistence type="inferred from homology"/>
<dbReference type="PANTHER" id="PTHR48061">
    <property type="entry name" value="LEUCINE-RICH REPEAT RECEPTOR PROTEIN KINASE EMS1-LIKE-RELATED"/>
    <property type="match status" value="1"/>
</dbReference>
<dbReference type="FunFam" id="3.80.10.10:FF:000111">
    <property type="entry name" value="LRR receptor-like serine/threonine-protein kinase ERECTA"/>
    <property type="match status" value="1"/>
</dbReference>
<comment type="subcellular location">
    <subcellularLocation>
        <location evidence="1">Cell membrane</location>
        <topology evidence="1">Single-pass type I membrane protein</topology>
    </subcellularLocation>
</comment>